<keyword evidence="2" id="KW-1185">Reference proteome</keyword>
<dbReference type="PANTHER" id="PTHR47938:SF35">
    <property type="entry name" value="PENTATRICOPEPTIDE REPEAT-CONTAINING PROTEIN 4, MITOCHONDRIAL-RELATED"/>
    <property type="match status" value="1"/>
</dbReference>
<dbReference type="GO" id="GO:0003729">
    <property type="term" value="F:mRNA binding"/>
    <property type="evidence" value="ECO:0007669"/>
    <property type="project" value="TreeGrafter"/>
</dbReference>
<dbReference type="AlphaFoldDB" id="A0AA40E188"/>
<dbReference type="Gene3D" id="1.25.40.10">
    <property type="entry name" value="Tetratricopeptide repeat domain"/>
    <property type="match status" value="2"/>
</dbReference>
<reference evidence="1" key="1">
    <citation type="submission" date="2023-06" db="EMBL/GenBank/DDBJ databases">
        <title>Genome-scale phylogeny and comparative genomics of the fungal order Sordariales.</title>
        <authorList>
            <consortium name="Lawrence Berkeley National Laboratory"/>
            <person name="Hensen N."/>
            <person name="Bonometti L."/>
            <person name="Westerberg I."/>
            <person name="Brannstrom I.O."/>
            <person name="Guillou S."/>
            <person name="Cros-Aarteil S."/>
            <person name="Calhoun S."/>
            <person name="Haridas S."/>
            <person name="Kuo A."/>
            <person name="Mondo S."/>
            <person name="Pangilinan J."/>
            <person name="Riley R."/>
            <person name="Labutti K."/>
            <person name="Andreopoulos B."/>
            <person name="Lipzen A."/>
            <person name="Chen C."/>
            <person name="Yanf M."/>
            <person name="Daum C."/>
            <person name="Ng V."/>
            <person name="Clum A."/>
            <person name="Steindorff A."/>
            <person name="Ohm R."/>
            <person name="Martin F."/>
            <person name="Silar P."/>
            <person name="Natvig D."/>
            <person name="Lalanne C."/>
            <person name="Gautier V."/>
            <person name="Ament-Velasquez S.L."/>
            <person name="Kruys A."/>
            <person name="Hutchinson M.I."/>
            <person name="Powell A.J."/>
            <person name="Barry K."/>
            <person name="Miller A.N."/>
            <person name="Grigoriev I.V."/>
            <person name="Debuchy R."/>
            <person name="Gladieux P."/>
            <person name="Thoren M.H."/>
            <person name="Johannesson H."/>
        </authorList>
    </citation>
    <scope>NUCLEOTIDE SEQUENCE</scope>
    <source>
        <strain evidence="1">SMH4607-1</strain>
    </source>
</reference>
<accession>A0AA40E188</accession>
<dbReference type="InterPro" id="IPR011990">
    <property type="entry name" value="TPR-like_helical_dom_sf"/>
</dbReference>
<evidence type="ECO:0000313" key="1">
    <source>
        <dbReference type="EMBL" id="KAK0720546.1"/>
    </source>
</evidence>
<dbReference type="PANTHER" id="PTHR47938">
    <property type="entry name" value="RESPIRATORY COMPLEX I CHAPERONE (CIA84), PUTATIVE (AFU_ORTHOLOGUE AFUA_2G06020)-RELATED"/>
    <property type="match status" value="1"/>
</dbReference>
<dbReference type="GO" id="GO:0005739">
    <property type="term" value="C:mitochondrion"/>
    <property type="evidence" value="ECO:0007669"/>
    <property type="project" value="TreeGrafter"/>
</dbReference>
<protein>
    <recommendedName>
        <fullName evidence="3">Complex I intermediate-associated protein 84</fullName>
    </recommendedName>
</protein>
<dbReference type="EMBL" id="JAUKUA010000003">
    <property type="protein sequence ID" value="KAK0720546.1"/>
    <property type="molecule type" value="Genomic_DNA"/>
</dbReference>
<name>A0AA40E188_9PEZI</name>
<proteinExistence type="predicted"/>
<sequence>MRSQLTRNVYRRLLAGHGPLRPCPAGAARCLAECRAHSLPQLVVRQPERRTFLNVFQAPPREVKEAEIEPGYETLLQFRSMETENARPPNRAGLVKGLRQFVRFKQESSKPFNTTQAFLVTRLLRHLIETSPEDDVPENDLTRDDLRKTLEATLNAPARTANAHDYVELSKMLYEELKLRDEESPDISAEGGRRDNFELLLMALTKYGAAMEAVQRLDEHWPTLLDERGILKNEQHLWKWTLALQGLAREGKENELLEELRKAEAAGAKFVPAVHKVLVTFFAGQDKVKETKQWFEKPLHQNQPPEVDTYTAMIRFSVRNNQQKWSQPIVEKLMSSQPTKPVWDVLCYWAVLAMDRGVEDVKGILTTMKQEGCKPDSRTLSRLLKAAIDKRNPHLAEAFLSVGSDLGIKRVPAHFILQMHWQLDANDLSGAHTTYQKLRNHDGFSQNNMCAGILNKYLRLLSTAETLDIERILDVTAELEQHRIVLDPDTVVALVLVFLHFDKQHDVVDTLSLHTVLYSLEERAKVSSAMVEYCLNPKTSTARVWDAYSLLRQFFPELEPERRVRLMESFFKRKRPDMACYIFGHMRSHGNPAKRPTADMYVRCLEGLGRYSDSESTRMMHNMLKMDTTVPMNTRMWNALMIAYRGAGDISTALEFWGEITNSAEGPSYNSLAIVFWVCEDIKVRDNTARTVWQKIQRMDLDVPSHVHWAYCGALAGQGNVDEVKRVIQGMEASVGYGPGHMTLGVTYNALPGERRKKMFEDWAKQEYPEIWARLETTKGRTKTMTGSKFHITRDMMA</sequence>
<dbReference type="InterPro" id="IPR002885">
    <property type="entry name" value="PPR_rpt"/>
</dbReference>
<organism evidence="1 2">
    <name type="scientific">Lasiosphaeris hirsuta</name>
    <dbReference type="NCBI Taxonomy" id="260670"/>
    <lineage>
        <taxon>Eukaryota</taxon>
        <taxon>Fungi</taxon>
        <taxon>Dikarya</taxon>
        <taxon>Ascomycota</taxon>
        <taxon>Pezizomycotina</taxon>
        <taxon>Sordariomycetes</taxon>
        <taxon>Sordariomycetidae</taxon>
        <taxon>Sordariales</taxon>
        <taxon>Lasiosphaeriaceae</taxon>
        <taxon>Lasiosphaeris</taxon>
    </lineage>
</organism>
<comment type="caution">
    <text evidence="1">The sequence shown here is derived from an EMBL/GenBank/DDBJ whole genome shotgun (WGS) entry which is preliminary data.</text>
</comment>
<dbReference type="Pfam" id="PF01535">
    <property type="entry name" value="PPR"/>
    <property type="match status" value="1"/>
</dbReference>
<gene>
    <name evidence="1" type="ORF">B0H67DRAFT_600006</name>
</gene>
<evidence type="ECO:0008006" key="3">
    <source>
        <dbReference type="Google" id="ProtNLM"/>
    </source>
</evidence>
<evidence type="ECO:0000313" key="2">
    <source>
        <dbReference type="Proteomes" id="UP001172102"/>
    </source>
</evidence>
<dbReference type="GO" id="GO:0140053">
    <property type="term" value="P:mitochondrial gene expression"/>
    <property type="evidence" value="ECO:0007669"/>
    <property type="project" value="TreeGrafter"/>
</dbReference>
<dbReference type="Proteomes" id="UP001172102">
    <property type="component" value="Unassembled WGS sequence"/>
</dbReference>